<dbReference type="Proteomes" id="UP000309997">
    <property type="component" value="Unassembled WGS sequence"/>
</dbReference>
<accession>A0ACC4ALQ6</accession>
<proteinExistence type="predicted"/>
<name>A0ACC4ALQ6_POPAL</name>
<comment type="caution">
    <text evidence="1">The sequence shown here is derived from an EMBL/GenBank/DDBJ whole genome shotgun (WGS) entry which is preliminary data.</text>
</comment>
<organism evidence="1 2">
    <name type="scientific">Populus alba</name>
    <name type="common">White poplar</name>
    <dbReference type="NCBI Taxonomy" id="43335"/>
    <lineage>
        <taxon>Eukaryota</taxon>
        <taxon>Viridiplantae</taxon>
        <taxon>Streptophyta</taxon>
        <taxon>Embryophyta</taxon>
        <taxon>Tracheophyta</taxon>
        <taxon>Spermatophyta</taxon>
        <taxon>Magnoliopsida</taxon>
        <taxon>eudicotyledons</taxon>
        <taxon>Gunneridae</taxon>
        <taxon>Pentapetalae</taxon>
        <taxon>rosids</taxon>
        <taxon>fabids</taxon>
        <taxon>Malpighiales</taxon>
        <taxon>Salicaceae</taxon>
        <taxon>Saliceae</taxon>
        <taxon>Populus</taxon>
    </lineage>
</organism>
<protein>
    <submittedName>
        <fullName evidence="1">Uncharacterized protein</fullName>
    </submittedName>
</protein>
<reference evidence="1 2" key="1">
    <citation type="journal article" date="2024" name="Plant Biotechnol. J.">
        <title>Genome and CRISPR/Cas9 system of a widespread forest tree (Populus alba) in the world.</title>
        <authorList>
            <person name="Liu Y.J."/>
            <person name="Jiang P.F."/>
            <person name="Han X.M."/>
            <person name="Li X.Y."/>
            <person name="Wang H.M."/>
            <person name="Wang Y.J."/>
            <person name="Wang X.X."/>
            <person name="Zeng Q.Y."/>
        </authorList>
    </citation>
    <scope>NUCLEOTIDE SEQUENCE [LARGE SCALE GENOMIC DNA]</scope>
    <source>
        <strain evidence="2">cv. PAL-ZL1</strain>
    </source>
</reference>
<evidence type="ECO:0000313" key="2">
    <source>
        <dbReference type="Proteomes" id="UP000309997"/>
    </source>
</evidence>
<gene>
    <name evidence="1" type="ORF">D5086_032574</name>
</gene>
<keyword evidence="2" id="KW-1185">Reference proteome</keyword>
<sequence length="79" mass="9151">MWLSHQKESIVSFDYKNDVIICLLVLQLGEVELQLEGSLDMRMQAATATRTWYFPSTKLQLQRKPSRNSLTPEDEPPDL</sequence>
<evidence type="ECO:0000313" key="1">
    <source>
        <dbReference type="EMBL" id="KAL3567159.1"/>
    </source>
</evidence>
<dbReference type="EMBL" id="RCHU02000018">
    <property type="protein sequence ID" value="KAL3567159.1"/>
    <property type="molecule type" value="Genomic_DNA"/>
</dbReference>